<evidence type="ECO:0000313" key="1">
    <source>
        <dbReference type="EMBL" id="JAG23611.1"/>
    </source>
</evidence>
<proteinExistence type="predicted"/>
<gene>
    <name evidence="1" type="ORF">CM83_4953</name>
</gene>
<protein>
    <submittedName>
        <fullName evidence="1">Uncharacterized protein</fullName>
    </submittedName>
</protein>
<reference evidence="1" key="1">
    <citation type="journal article" date="2014" name="PLoS ONE">
        <title>Transcriptome-Based Identification of ABC Transporters in the Western Tarnished Plant Bug Lygus hesperus.</title>
        <authorList>
            <person name="Hull J.J."/>
            <person name="Chaney K."/>
            <person name="Geib S.M."/>
            <person name="Fabrick J.A."/>
            <person name="Brent C.S."/>
            <person name="Walsh D."/>
            <person name="Lavine L.C."/>
        </authorList>
    </citation>
    <scope>NUCLEOTIDE SEQUENCE</scope>
</reference>
<name>A0A0A9XW58_LYGHE</name>
<accession>A0A0A9XW58</accession>
<organism evidence="1">
    <name type="scientific">Lygus hesperus</name>
    <name type="common">Western plant bug</name>
    <dbReference type="NCBI Taxonomy" id="30085"/>
    <lineage>
        <taxon>Eukaryota</taxon>
        <taxon>Metazoa</taxon>
        <taxon>Ecdysozoa</taxon>
        <taxon>Arthropoda</taxon>
        <taxon>Hexapoda</taxon>
        <taxon>Insecta</taxon>
        <taxon>Pterygota</taxon>
        <taxon>Neoptera</taxon>
        <taxon>Paraneoptera</taxon>
        <taxon>Hemiptera</taxon>
        <taxon>Heteroptera</taxon>
        <taxon>Panheteroptera</taxon>
        <taxon>Cimicomorpha</taxon>
        <taxon>Miridae</taxon>
        <taxon>Mirini</taxon>
        <taxon>Lygus</taxon>
    </lineage>
</organism>
<dbReference type="AlphaFoldDB" id="A0A0A9XW58"/>
<sequence>MEAIHTALYFSDHVFVVSTHDPATRMYKLVDVVHRRELLVVHSTATLYSNCSPITLAVLPHTIDATPHHSIFILSGDGALQRIEQYSKVVHEYKLQVASTSAADFKIHAYTTNIVVWNCAEMWILTPQLQLLRHLRHTYIVRCVAS</sequence>
<reference evidence="1" key="2">
    <citation type="submission" date="2014-07" db="EMBL/GenBank/DDBJ databases">
        <authorList>
            <person name="Hull J."/>
        </authorList>
    </citation>
    <scope>NUCLEOTIDE SEQUENCE</scope>
</reference>
<dbReference type="EMBL" id="GBHO01019993">
    <property type="protein sequence ID" value="JAG23611.1"/>
    <property type="molecule type" value="Transcribed_RNA"/>
</dbReference>